<protein>
    <submittedName>
        <fullName evidence="1">Uncharacterized protein</fullName>
    </submittedName>
</protein>
<accession>A0A1Y5Q9W3</accession>
<reference evidence="1" key="1">
    <citation type="submission" date="2016-03" db="EMBL/GenBank/DDBJ databases">
        <authorList>
            <person name="Ploux O."/>
        </authorList>
    </citation>
    <scope>NUCLEOTIDE SEQUENCE</scope>
    <source>
        <strain evidence="1">UC10</strain>
    </source>
</reference>
<gene>
    <name evidence="1" type="ORF">STPYR_11774</name>
</gene>
<dbReference type="AlphaFoldDB" id="A0A1Y5Q9W3"/>
<dbReference type="EMBL" id="FLTS01000001">
    <property type="protein sequence ID" value="SBV36844.1"/>
    <property type="molecule type" value="Genomic_DNA"/>
</dbReference>
<sequence>MHQSLENCSRFIHKSLFRLKF</sequence>
<name>A0A1Y5Q9W3_9GAMM</name>
<proteinExistence type="predicted"/>
<evidence type="ECO:0000313" key="1">
    <source>
        <dbReference type="EMBL" id="SBV36844.1"/>
    </source>
</evidence>
<organism evidence="1">
    <name type="scientific">uncultured Stenotrophomonas sp</name>
    <dbReference type="NCBI Taxonomy" id="165438"/>
    <lineage>
        <taxon>Bacteria</taxon>
        <taxon>Pseudomonadati</taxon>
        <taxon>Pseudomonadota</taxon>
        <taxon>Gammaproteobacteria</taxon>
        <taxon>Lysobacterales</taxon>
        <taxon>Lysobacteraceae</taxon>
        <taxon>Stenotrophomonas</taxon>
        <taxon>environmental samples</taxon>
    </lineage>
</organism>